<feature type="region of interest" description="Disordered" evidence="1">
    <location>
        <begin position="62"/>
        <end position="116"/>
    </location>
</feature>
<evidence type="ECO:0000313" key="3">
    <source>
        <dbReference type="Proteomes" id="UP000027222"/>
    </source>
</evidence>
<protein>
    <submittedName>
        <fullName evidence="2">Uncharacterized protein</fullName>
    </submittedName>
</protein>
<evidence type="ECO:0000256" key="1">
    <source>
        <dbReference type="SAM" id="MobiDB-lite"/>
    </source>
</evidence>
<name>A0A067T5F0_GALM3</name>
<sequence>MTPAVRSASLPSVSQVANNPSPATAEFGSPSVLRVINDRGHLQKGNTTRKQSTLQMTLSHVAATPLPPPSPRNDGGANGEDDSATSFLAASQKGTHLPQHRQRRQRRTQAVPSYTTSLSTVDLAPLSANFHDMPRNQHPAASTLRNRITNKIRLKIHQGSLDADAVLIPDEKKSSTVSRISSPVVTLRTASCSPLKTSPALSTAAASISPPPASSMVGWISSPNPTSYLRILASTSPPRRLR</sequence>
<dbReference type="EMBL" id="KL142376">
    <property type="protein sequence ID" value="KDR77557.1"/>
    <property type="molecule type" value="Genomic_DNA"/>
</dbReference>
<evidence type="ECO:0000313" key="2">
    <source>
        <dbReference type="EMBL" id="KDR77557.1"/>
    </source>
</evidence>
<organism evidence="2 3">
    <name type="scientific">Galerina marginata (strain CBS 339.88)</name>
    <dbReference type="NCBI Taxonomy" id="685588"/>
    <lineage>
        <taxon>Eukaryota</taxon>
        <taxon>Fungi</taxon>
        <taxon>Dikarya</taxon>
        <taxon>Basidiomycota</taxon>
        <taxon>Agaricomycotina</taxon>
        <taxon>Agaricomycetes</taxon>
        <taxon>Agaricomycetidae</taxon>
        <taxon>Agaricales</taxon>
        <taxon>Agaricineae</taxon>
        <taxon>Strophariaceae</taxon>
        <taxon>Galerina</taxon>
    </lineage>
</organism>
<feature type="compositionally biased region" description="Polar residues" evidence="1">
    <location>
        <begin position="84"/>
        <end position="94"/>
    </location>
</feature>
<dbReference type="OrthoDB" id="435275at2759"/>
<dbReference type="AlphaFoldDB" id="A0A067T5F0"/>
<dbReference type="HOGENOM" id="CLU_1147254_0_0_1"/>
<dbReference type="Proteomes" id="UP000027222">
    <property type="component" value="Unassembled WGS sequence"/>
</dbReference>
<feature type="region of interest" description="Disordered" evidence="1">
    <location>
        <begin position="1"/>
        <end position="31"/>
    </location>
</feature>
<gene>
    <name evidence="2" type="ORF">GALMADRAFT_155425</name>
</gene>
<dbReference type="STRING" id="685588.A0A067T5F0"/>
<feature type="compositionally biased region" description="Polar residues" evidence="1">
    <location>
        <begin position="9"/>
        <end position="22"/>
    </location>
</feature>
<reference evidence="3" key="1">
    <citation type="journal article" date="2014" name="Proc. Natl. Acad. Sci. U.S.A.">
        <title>Extensive sampling of basidiomycete genomes demonstrates inadequacy of the white-rot/brown-rot paradigm for wood decay fungi.</title>
        <authorList>
            <person name="Riley R."/>
            <person name="Salamov A.A."/>
            <person name="Brown D.W."/>
            <person name="Nagy L.G."/>
            <person name="Floudas D."/>
            <person name="Held B.W."/>
            <person name="Levasseur A."/>
            <person name="Lombard V."/>
            <person name="Morin E."/>
            <person name="Otillar R."/>
            <person name="Lindquist E.A."/>
            <person name="Sun H."/>
            <person name="LaButti K.M."/>
            <person name="Schmutz J."/>
            <person name="Jabbour D."/>
            <person name="Luo H."/>
            <person name="Baker S.E."/>
            <person name="Pisabarro A.G."/>
            <person name="Walton J.D."/>
            <person name="Blanchette R.A."/>
            <person name="Henrissat B."/>
            <person name="Martin F."/>
            <person name="Cullen D."/>
            <person name="Hibbett D.S."/>
            <person name="Grigoriev I.V."/>
        </authorList>
    </citation>
    <scope>NUCLEOTIDE SEQUENCE [LARGE SCALE GENOMIC DNA]</scope>
    <source>
        <strain evidence="3">CBS 339.88</strain>
    </source>
</reference>
<proteinExistence type="predicted"/>
<keyword evidence="3" id="KW-1185">Reference proteome</keyword>
<feature type="compositionally biased region" description="Basic residues" evidence="1">
    <location>
        <begin position="98"/>
        <end position="107"/>
    </location>
</feature>
<accession>A0A067T5F0</accession>